<dbReference type="CDD" id="cd01301">
    <property type="entry name" value="rDP_like"/>
    <property type="match status" value="1"/>
</dbReference>
<organism evidence="1 3">
    <name type="scientific">Mumia zhuanghuii</name>
    <dbReference type="NCBI Taxonomy" id="2585211"/>
    <lineage>
        <taxon>Bacteria</taxon>
        <taxon>Bacillati</taxon>
        <taxon>Actinomycetota</taxon>
        <taxon>Actinomycetes</taxon>
        <taxon>Propionibacteriales</taxon>
        <taxon>Nocardioidaceae</taxon>
        <taxon>Mumia</taxon>
    </lineage>
</organism>
<dbReference type="InterPro" id="IPR008257">
    <property type="entry name" value="Pept_M19"/>
</dbReference>
<dbReference type="SUPFAM" id="SSF51556">
    <property type="entry name" value="Metallo-dependent hydrolases"/>
    <property type="match status" value="1"/>
</dbReference>
<name>A0A5C4MLU9_9ACTN</name>
<dbReference type="EMBL" id="VDFR01000034">
    <property type="protein sequence ID" value="TNC48673.1"/>
    <property type="molecule type" value="Genomic_DNA"/>
</dbReference>
<comment type="caution">
    <text evidence="1">The sequence shown here is derived from an EMBL/GenBank/DDBJ whole genome shotgun (WGS) entry which is preliminary data.</text>
</comment>
<protein>
    <submittedName>
        <fullName evidence="1">Membrane dipeptidase</fullName>
    </submittedName>
</protein>
<evidence type="ECO:0000313" key="3">
    <source>
        <dbReference type="Proteomes" id="UP000306740"/>
    </source>
</evidence>
<dbReference type="Gene3D" id="3.20.20.140">
    <property type="entry name" value="Metal-dependent hydrolases"/>
    <property type="match status" value="1"/>
</dbReference>
<dbReference type="Pfam" id="PF01244">
    <property type="entry name" value="Peptidase_M19"/>
    <property type="match status" value="1"/>
</dbReference>
<reference evidence="1 3" key="1">
    <citation type="submission" date="2019-05" db="EMBL/GenBank/DDBJ databases">
        <title>Mumia sp. nov., isolated from the intestinal contents of plateau pika (Ochotona curzoniae) in the Qinghai-Tibet plateau of China.</title>
        <authorList>
            <person name="Tian Z."/>
        </authorList>
    </citation>
    <scope>NUCLEOTIDE SEQUENCE [LARGE SCALE GENOMIC DNA]</scope>
    <source>
        <strain evidence="3">527</strain>
        <strain evidence="1">Z527</strain>
    </source>
</reference>
<evidence type="ECO:0000313" key="2">
    <source>
        <dbReference type="EMBL" id="TNC48673.1"/>
    </source>
</evidence>
<accession>A0A5C4MLU9</accession>
<dbReference type="Proteomes" id="UP000306740">
    <property type="component" value="Unassembled WGS sequence"/>
</dbReference>
<evidence type="ECO:0000313" key="1">
    <source>
        <dbReference type="EMBL" id="TNC43642.1"/>
    </source>
</evidence>
<dbReference type="InterPro" id="IPR032466">
    <property type="entry name" value="Metal_Hydrolase"/>
</dbReference>
<dbReference type="AlphaFoldDB" id="A0A5C4MLU9"/>
<dbReference type="EMBL" id="VDFR01000080">
    <property type="protein sequence ID" value="TNC43642.1"/>
    <property type="molecule type" value="Genomic_DNA"/>
</dbReference>
<dbReference type="PANTHER" id="PTHR10443">
    <property type="entry name" value="MICROSOMAL DIPEPTIDASE"/>
    <property type="match status" value="1"/>
</dbReference>
<sequence length="359" mass="38073">MPAAALAATTDPTVREALGRALVFDGHNDLAWESRTLASYETGGLGSTDPHGRFQTDVPRLRRGGVGAQFWSVYVPTDLAGADAVEATLEQIDFVHRLVAAYPDDLVLARTGDDVRAAWADGKIASLLGAEGGHSIDGSLAVLRTFARLGVAYMTLTHNDNTPWADSATDDPVHGGLTDVGRDVVREMNRLGMIVDLSHVAPTTMHDALDVTTAPVIFSHSGCRAVTEHPRNVPDDVLLRLRDNGGVLMVAFVPSFLSEEWAQWRYAGEVGAEPVVGVDAVVAHLEHARDVMGVEHVGLGGDYDGFAVFPRGLEDVSGYPRLLEALAARGWSAEEIAAVVGGNAVRVLDAATAAVTDAR</sequence>
<dbReference type="PROSITE" id="PS51365">
    <property type="entry name" value="RENAL_DIPEPTIDASE_2"/>
    <property type="match status" value="1"/>
</dbReference>
<proteinExistence type="predicted"/>
<dbReference type="PANTHER" id="PTHR10443:SF12">
    <property type="entry name" value="DIPEPTIDASE"/>
    <property type="match status" value="1"/>
</dbReference>
<gene>
    <name evidence="2" type="ORF">FHE65_06935</name>
    <name evidence="1" type="ORF">FHE65_18160</name>
</gene>
<dbReference type="OrthoDB" id="9804920at2"/>
<dbReference type="GO" id="GO:0070573">
    <property type="term" value="F:metallodipeptidase activity"/>
    <property type="evidence" value="ECO:0007669"/>
    <property type="project" value="InterPro"/>
</dbReference>
<dbReference type="GO" id="GO:0006508">
    <property type="term" value="P:proteolysis"/>
    <property type="evidence" value="ECO:0007669"/>
    <property type="project" value="InterPro"/>
</dbReference>